<protein>
    <recommendedName>
        <fullName evidence="2">SidE PDE domain-containing protein</fullName>
    </recommendedName>
</protein>
<comment type="caution">
    <text evidence="3">The sequence shown here is derived from an EMBL/GenBank/DDBJ whole genome shotgun (WGS) entry which is preliminary data.</text>
</comment>
<gene>
    <name evidence="3" type="ORF">GW590_15450</name>
</gene>
<proteinExistence type="predicted"/>
<evidence type="ECO:0000313" key="3">
    <source>
        <dbReference type="EMBL" id="NMP28257.1"/>
    </source>
</evidence>
<sequence length="508" mass="58090">MPIAEGVKATPIHIPYSSPSSSSINRDDDQHMAMEKLLGKKTSQNELSEQGLLKPMPAELKELQNLNRADLESVLQTFMDEHQPPLTAITFVCFDDQGKMSAATTVNAGTENIPGLRFQHSWLTPGEEIGHENGSFDQASDIDYFRSVLQSAEHKIAEATATQPSAALKTWPTFNSIEAINHRVAAKRRAPPANAQNLSSPAQIEKLKLEYIAEIKSVEKNKTYRFSTQNYNYKFPEVIFNKNKRFEIKKDLLPVFSLANEIFYKRDYPHMAKDHKQNKIEVDKNHIIHRPNHNGSHGIRQSFICQALIENLSAEQQMLLSDVDRKAIAVMAFMMRSGRLHETYPEQKQHSQDEKKQIKKEVYGHYSQLSARAFRNIATNIAEFTAEDIDRYTQILANTYTRASKDATDSDRLIKHILETSHDLELTRCYSKTEFDALQPSMGKKLGLDAQCVEKLKKYTLALQAKSGFQPRYTDPRNRHVDYNTEKYHLFSNNMQHCVEVYNTIPKP</sequence>
<organism evidence="3 4">
    <name type="scientific">Rouxiella aceris</name>
    <dbReference type="NCBI Taxonomy" id="2703884"/>
    <lineage>
        <taxon>Bacteria</taxon>
        <taxon>Pseudomonadati</taxon>
        <taxon>Pseudomonadota</taxon>
        <taxon>Gammaproteobacteria</taxon>
        <taxon>Enterobacterales</taxon>
        <taxon>Yersiniaceae</taxon>
        <taxon>Rouxiella</taxon>
    </lineage>
</organism>
<reference evidence="3 4" key="2">
    <citation type="submission" date="2020-06" db="EMBL/GenBank/DDBJ databases">
        <title>Polyphasic characterization of a Rahnella strain isolated from tree sap.</title>
        <authorList>
            <person name="Kim I.S."/>
        </authorList>
    </citation>
    <scope>NUCLEOTIDE SEQUENCE [LARGE SCALE GENOMIC DNA]</scope>
    <source>
        <strain evidence="3 4">SAP-1</strain>
    </source>
</reference>
<evidence type="ECO:0000259" key="2">
    <source>
        <dbReference type="Pfam" id="PF12252"/>
    </source>
</evidence>
<feature type="compositionally biased region" description="Low complexity" evidence="1">
    <location>
        <begin position="11"/>
        <end position="24"/>
    </location>
</feature>
<evidence type="ECO:0000256" key="1">
    <source>
        <dbReference type="SAM" id="MobiDB-lite"/>
    </source>
</evidence>
<dbReference type="EMBL" id="JAADJU010000008">
    <property type="protein sequence ID" value="NMP28257.1"/>
    <property type="molecule type" value="Genomic_DNA"/>
</dbReference>
<dbReference type="Proteomes" id="UP000585363">
    <property type="component" value="Unassembled WGS sequence"/>
</dbReference>
<keyword evidence="4" id="KW-1185">Reference proteome</keyword>
<evidence type="ECO:0000313" key="4">
    <source>
        <dbReference type="Proteomes" id="UP000585363"/>
    </source>
</evidence>
<name>A0A848MIZ6_9GAMM</name>
<dbReference type="RefSeq" id="WP_169403964.1">
    <property type="nucleotide sequence ID" value="NZ_JAADJU010000008.1"/>
</dbReference>
<feature type="domain" description="SidE PDE" evidence="2">
    <location>
        <begin position="266"/>
        <end position="459"/>
    </location>
</feature>
<dbReference type="AlphaFoldDB" id="A0A848MIZ6"/>
<reference evidence="3 4" key="1">
    <citation type="submission" date="2020-01" db="EMBL/GenBank/DDBJ databases">
        <authorList>
            <person name="Lee S.D."/>
        </authorList>
    </citation>
    <scope>NUCLEOTIDE SEQUENCE [LARGE SCALE GENOMIC DNA]</scope>
    <source>
        <strain evidence="3 4">SAP-1</strain>
    </source>
</reference>
<accession>A0A848MIZ6</accession>
<dbReference type="Pfam" id="PF12252">
    <property type="entry name" value="SidE_PDE"/>
    <property type="match status" value="1"/>
</dbReference>
<feature type="region of interest" description="Disordered" evidence="1">
    <location>
        <begin position="1"/>
        <end position="26"/>
    </location>
</feature>
<dbReference type="InterPro" id="IPR021014">
    <property type="entry name" value="SidE_PDE"/>
</dbReference>